<reference evidence="5 6" key="1">
    <citation type="submission" date="2018-02" db="EMBL/GenBank/DDBJ databases">
        <title>Draft genome sequences of Elsinoe sp., causing black scab on jojoba.</title>
        <authorList>
            <person name="Stodart B."/>
            <person name="Jeffress S."/>
            <person name="Ash G."/>
            <person name="Arun Chinnappa K."/>
        </authorList>
    </citation>
    <scope>NUCLEOTIDE SEQUENCE [LARGE SCALE GENOMIC DNA]</scope>
    <source>
        <strain evidence="5 6">Hillstone_2</strain>
    </source>
</reference>
<accession>A0A4U7AWA5</accession>
<dbReference type="AlphaFoldDB" id="A0A4U7AWA5"/>
<dbReference type="Pfam" id="PF10342">
    <property type="entry name" value="Kre9_KNH"/>
    <property type="match status" value="1"/>
</dbReference>
<evidence type="ECO:0000256" key="3">
    <source>
        <dbReference type="SAM" id="SignalP"/>
    </source>
</evidence>
<keyword evidence="1 3" id="KW-0732">Signal</keyword>
<dbReference type="InterPro" id="IPR018466">
    <property type="entry name" value="Kre9/Knh1-like_N"/>
</dbReference>
<dbReference type="PANTHER" id="PTHR40633:SF1">
    <property type="entry name" value="GPI ANCHORED SERINE-THREONINE RICH PROTEIN (AFU_ORTHOLOGUE AFUA_1G03630)"/>
    <property type="match status" value="1"/>
</dbReference>
<feature type="signal peptide" evidence="3">
    <location>
        <begin position="1"/>
        <end position="20"/>
    </location>
</feature>
<comment type="caution">
    <text evidence="5">The sequence shown here is derived from an EMBL/GenBank/DDBJ whole genome shotgun (WGS) entry which is preliminary data.</text>
</comment>
<evidence type="ECO:0000259" key="4">
    <source>
        <dbReference type="Pfam" id="PF10342"/>
    </source>
</evidence>
<dbReference type="EMBL" id="PTQR01000066">
    <property type="protein sequence ID" value="TKX22469.1"/>
    <property type="molecule type" value="Genomic_DNA"/>
</dbReference>
<feature type="compositionally biased region" description="Polar residues" evidence="2">
    <location>
        <begin position="117"/>
        <end position="126"/>
    </location>
</feature>
<feature type="compositionally biased region" description="Low complexity" evidence="2">
    <location>
        <begin position="127"/>
        <end position="211"/>
    </location>
</feature>
<organism evidence="5 6">
    <name type="scientific">Elsinoe australis</name>
    <dbReference type="NCBI Taxonomy" id="40998"/>
    <lineage>
        <taxon>Eukaryota</taxon>
        <taxon>Fungi</taxon>
        <taxon>Dikarya</taxon>
        <taxon>Ascomycota</taxon>
        <taxon>Pezizomycotina</taxon>
        <taxon>Dothideomycetes</taxon>
        <taxon>Dothideomycetidae</taxon>
        <taxon>Myriangiales</taxon>
        <taxon>Elsinoaceae</taxon>
        <taxon>Elsinoe</taxon>
    </lineage>
</organism>
<name>A0A4U7AWA5_9PEZI</name>
<evidence type="ECO:0000313" key="6">
    <source>
        <dbReference type="Proteomes" id="UP000308133"/>
    </source>
</evidence>
<feature type="domain" description="Yeast cell wall synthesis Kre9/Knh1-like N-terminal" evidence="4">
    <location>
        <begin position="29"/>
        <end position="116"/>
    </location>
</feature>
<evidence type="ECO:0000256" key="2">
    <source>
        <dbReference type="SAM" id="MobiDB-lite"/>
    </source>
</evidence>
<feature type="chain" id="PRO_5021016845" description="Yeast cell wall synthesis Kre9/Knh1-like N-terminal domain-containing protein" evidence="3">
    <location>
        <begin position="21"/>
        <end position="231"/>
    </location>
</feature>
<evidence type="ECO:0000313" key="5">
    <source>
        <dbReference type="EMBL" id="TKX22469.1"/>
    </source>
</evidence>
<gene>
    <name evidence="5" type="ORF">C1H76_5251</name>
</gene>
<protein>
    <recommendedName>
        <fullName evidence="4">Yeast cell wall synthesis Kre9/Knh1-like N-terminal domain-containing protein</fullName>
    </recommendedName>
</protein>
<dbReference type="PANTHER" id="PTHR40633">
    <property type="entry name" value="MATRIX PROTEIN, PUTATIVE (AFU_ORTHOLOGUE AFUA_8G05410)-RELATED"/>
    <property type="match status" value="1"/>
</dbReference>
<evidence type="ECO:0000256" key="1">
    <source>
        <dbReference type="ARBA" id="ARBA00022729"/>
    </source>
</evidence>
<proteinExistence type="predicted"/>
<dbReference type="InterPro" id="IPR052982">
    <property type="entry name" value="SRP1/TIP1-like"/>
</dbReference>
<sequence>MKFTTSTLIALFASPLLALAQNANPFKIPTEGISAKAGSSVTLNWEPTTSGTVTLLVRQGASSNLNPGTAIASSIPNSGSYTWSVPSDFVRGSDYAVEIVSDTNRDQVNYTPPFVIDSTNTVPTQLTASSSGTATRTGSSTGSSSATGSSSSGSMTMTGSSSSASGSSTSSGSSSGSMTTSGTSSRNTASTSGAGFQSSSSSAAAQSTGGAPRATAAAGMMGLIALGAMAL</sequence>
<feature type="region of interest" description="Disordered" evidence="2">
    <location>
        <begin position="107"/>
        <end position="211"/>
    </location>
</feature>
<dbReference type="Proteomes" id="UP000308133">
    <property type="component" value="Unassembled WGS sequence"/>
</dbReference>